<evidence type="ECO:0000259" key="6">
    <source>
        <dbReference type="PROSITE" id="PS51123"/>
    </source>
</evidence>
<dbReference type="Gene3D" id="3.30.1330.60">
    <property type="entry name" value="OmpA-like domain"/>
    <property type="match status" value="1"/>
</dbReference>
<protein>
    <submittedName>
        <fullName evidence="7">OmpA family protein</fullName>
    </submittedName>
</protein>
<evidence type="ECO:0000256" key="1">
    <source>
        <dbReference type="ARBA" id="ARBA00004442"/>
    </source>
</evidence>
<evidence type="ECO:0000256" key="3">
    <source>
        <dbReference type="ARBA" id="ARBA00023237"/>
    </source>
</evidence>
<evidence type="ECO:0000313" key="8">
    <source>
        <dbReference type="Proteomes" id="UP000652755"/>
    </source>
</evidence>
<dbReference type="RefSeq" id="WP_187072569.1">
    <property type="nucleotide sequence ID" value="NZ_JACRYL010000016.1"/>
</dbReference>
<reference evidence="7 8" key="1">
    <citation type="submission" date="2020-08" db="EMBL/GenBank/DDBJ databases">
        <authorList>
            <person name="Sun Q."/>
            <person name="Inoue M."/>
        </authorList>
    </citation>
    <scope>NUCLEOTIDE SEQUENCE [LARGE SCALE GENOMIC DNA]</scope>
    <source>
        <strain evidence="7 8">CCM 8938</strain>
    </source>
</reference>
<evidence type="ECO:0000256" key="5">
    <source>
        <dbReference type="SAM" id="SignalP"/>
    </source>
</evidence>
<dbReference type="InterPro" id="IPR011659">
    <property type="entry name" value="WD40"/>
</dbReference>
<evidence type="ECO:0000256" key="4">
    <source>
        <dbReference type="PROSITE-ProRule" id="PRU00473"/>
    </source>
</evidence>
<dbReference type="Pfam" id="PF07676">
    <property type="entry name" value="PD40"/>
    <property type="match status" value="2"/>
</dbReference>
<dbReference type="Gene3D" id="1.25.40.10">
    <property type="entry name" value="Tetratricopeptide repeat domain"/>
    <property type="match status" value="1"/>
</dbReference>
<dbReference type="SUPFAM" id="SSF82171">
    <property type="entry name" value="DPP6 N-terminal domain-like"/>
    <property type="match status" value="1"/>
</dbReference>
<dbReference type="SUPFAM" id="SSF49478">
    <property type="entry name" value="Cna protein B-type domain"/>
    <property type="match status" value="1"/>
</dbReference>
<organism evidence="7 8">
    <name type="scientific">Pedobacter fastidiosus</name>
    <dbReference type="NCBI Taxonomy" id="2765361"/>
    <lineage>
        <taxon>Bacteria</taxon>
        <taxon>Pseudomonadati</taxon>
        <taxon>Bacteroidota</taxon>
        <taxon>Sphingobacteriia</taxon>
        <taxon>Sphingobacteriales</taxon>
        <taxon>Sphingobacteriaceae</taxon>
        <taxon>Pedobacter</taxon>
    </lineage>
</organism>
<dbReference type="InterPro" id="IPR036737">
    <property type="entry name" value="OmpA-like_sf"/>
</dbReference>
<dbReference type="Pfam" id="PF13620">
    <property type="entry name" value="CarboxypepD_reg"/>
    <property type="match status" value="1"/>
</dbReference>
<name>A0ABR7KVL0_9SPHI</name>
<feature type="domain" description="OmpA-like" evidence="6">
    <location>
        <begin position="533"/>
        <end position="654"/>
    </location>
</feature>
<dbReference type="InterPro" id="IPR006664">
    <property type="entry name" value="OMP_bac"/>
</dbReference>
<dbReference type="PRINTS" id="PR01021">
    <property type="entry name" value="OMPADOMAIN"/>
</dbReference>
<dbReference type="SUPFAM" id="SSF103088">
    <property type="entry name" value="OmpA-like"/>
    <property type="match status" value="1"/>
</dbReference>
<keyword evidence="5" id="KW-0732">Signal</keyword>
<accession>A0ABR7KVL0</accession>
<comment type="caution">
    <text evidence="7">The sequence shown here is derived from an EMBL/GenBank/DDBJ whole genome shotgun (WGS) entry which is preliminary data.</text>
</comment>
<dbReference type="Pfam" id="PF00691">
    <property type="entry name" value="OmpA"/>
    <property type="match status" value="1"/>
</dbReference>
<dbReference type="Proteomes" id="UP000652755">
    <property type="component" value="Unassembled WGS sequence"/>
</dbReference>
<dbReference type="InterPro" id="IPR006665">
    <property type="entry name" value="OmpA-like"/>
</dbReference>
<sequence length="654" mass="73289">MKKNLLAISIISYCIIASCFSAKAQYVLKEADKEYNLFNYSKAIDLYEQAYKKKQTLHAAERLANANSFINNYQQAESWFAIASKMPDTKPENILGYAKALQSNSKYTEAKAQYLNYAQANDKVSAKQKDIWISSCDSALKWMKNPKDITLINKNELNSPQSDWGAVSYQNGVVFTSDRIYKGLSFKEEKPFLKFDGAKVPDKKVYGWTGNAYLKLYFKPSKTDSIIQLFPIKTDTKYHVGSASFTADGNTMYFTLTRIPGNLQKVKNKPSTINVETYSSTKNADGIWAPPVSFTYNNVNEYSIGDPFITADGNSLYFVSNMPGGLGGTDIYVCLKNDSGEWGKPINLKEVNTEGNERSPAFDSKNNFYFSSDGRVGMGGLDVFSALKDGSAIKEINNMGYPFNSPQDDFGFSLNDKGDIVYLSSNRNNGLGNDDIYSVDQKSLLAFKLEGKVFDKNTNQPISGALVTLSKANGNTLKVETDRNGGFKFNLSKESEYSLVGEKTNYQSDIKNPSTLGLNNSEVLVQNLYLTAVELDKAIRLENIYYDFDHWNIRADASVELDKLVKIMKDNPTIWIELSSHTDSRGKDAYNLSLSQKRAESVVQYVISRGINKNRIETKGYGETKLLNKCANGVICSESEHQLNRRTEFKIIKQ</sequence>
<dbReference type="InterPro" id="IPR011990">
    <property type="entry name" value="TPR-like_helical_dom_sf"/>
</dbReference>
<dbReference type="PROSITE" id="PS51123">
    <property type="entry name" value="OMPA_2"/>
    <property type="match status" value="1"/>
</dbReference>
<keyword evidence="3" id="KW-0998">Cell outer membrane</keyword>
<dbReference type="SUPFAM" id="SSF48452">
    <property type="entry name" value="TPR-like"/>
    <property type="match status" value="1"/>
</dbReference>
<dbReference type="PANTHER" id="PTHR30329:SF21">
    <property type="entry name" value="LIPOPROTEIN YIAD-RELATED"/>
    <property type="match status" value="1"/>
</dbReference>
<keyword evidence="2 4" id="KW-0472">Membrane</keyword>
<feature type="chain" id="PRO_5046739532" evidence="5">
    <location>
        <begin position="25"/>
        <end position="654"/>
    </location>
</feature>
<evidence type="ECO:0000313" key="7">
    <source>
        <dbReference type="EMBL" id="MBC6112144.1"/>
    </source>
</evidence>
<dbReference type="CDD" id="cd07185">
    <property type="entry name" value="OmpA_C-like"/>
    <property type="match status" value="1"/>
</dbReference>
<comment type="subcellular location">
    <subcellularLocation>
        <location evidence="1">Cell outer membrane</location>
    </subcellularLocation>
</comment>
<keyword evidence="8" id="KW-1185">Reference proteome</keyword>
<gene>
    <name evidence="7" type="ORF">H7U22_17110</name>
</gene>
<dbReference type="EMBL" id="JACRYL010000016">
    <property type="protein sequence ID" value="MBC6112144.1"/>
    <property type="molecule type" value="Genomic_DNA"/>
</dbReference>
<dbReference type="PANTHER" id="PTHR30329">
    <property type="entry name" value="STATOR ELEMENT OF FLAGELLAR MOTOR COMPLEX"/>
    <property type="match status" value="1"/>
</dbReference>
<dbReference type="InterPro" id="IPR050330">
    <property type="entry name" value="Bact_OuterMem_StrucFunc"/>
</dbReference>
<dbReference type="Gene3D" id="2.60.40.1120">
    <property type="entry name" value="Carboxypeptidase-like, regulatory domain"/>
    <property type="match status" value="1"/>
</dbReference>
<feature type="signal peptide" evidence="5">
    <location>
        <begin position="1"/>
        <end position="24"/>
    </location>
</feature>
<proteinExistence type="predicted"/>
<dbReference type="PROSITE" id="PS51257">
    <property type="entry name" value="PROKAR_LIPOPROTEIN"/>
    <property type="match status" value="1"/>
</dbReference>
<evidence type="ECO:0000256" key="2">
    <source>
        <dbReference type="ARBA" id="ARBA00023136"/>
    </source>
</evidence>